<dbReference type="PANTHER" id="PTHR44943:SF8">
    <property type="entry name" value="TPR REPEAT-CONTAINING PROTEIN MJ0263"/>
    <property type="match status" value="1"/>
</dbReference>
<evidence type="ECO:0000313" key="4">
    <source>
        <dbReference type="EMBL" id="SEF50796.1"/>
    </source>
</evidence>
<keyword evidence="3" id="KW-0732">Signal</keyword>
<organism evidence="4 5">
    <name type="scientific">Halpernia humi</name>
    <dbReference type="NCBI Taxonomy" id="493375"/>
    <lineage>
        <taxon>Bacteria</taxon>
        <taxon>Pseudomonadati</taxon>
        <taxon>Bacteroidota</taxon>
        <taxon>Flavobacteriia</taxon>
        <taxon>Flavobacteriales</taxon>
        <taxon>Weeksellaceae</taxon>
        <taxon>Chryseobacterium group</taxon>
        <taxon>Halpernia</taxon>
    </lineage>
</organism>
<dbReference type="EMBL" id="FNUS01000001">
    <property type="protein sequence ID" value="SEF50796.1"/>
    <property type="molecule type" value="Genomic_DNA"/>
</dbReference>
<dbReference type="InterPro" id="IPR051685">
    <property type="entry name" value="Ycf3/AcsC/BcsC/TPR_MFPF"/>
</dbReference>
<dbReference type="InterPro" id="IPR011990">
    <property type="entry name" value="TPR-like_helical_dom_sf"/>
</dbReference>
<evidence type="ECO:0000313" key="5">
    <source>
        <dbReference type="Proteomes" id="UP000236738"/>
    </source>
</evidence>
<feature type="chain" id="PRO_5009284063" evidence="3">
    <location>
        <begin position="19"/>
        <end position="464"/>
    </location>
</feature>
<gene>
    <name evidence="4" type="ORF">SAMN05421847_0172</name>
</gene>
<evidence type="ECO:0000256" key="1">
    <source>
        <dbReference type="ARBA" id="ARBA00022737"/>
    </source>
</evidence>
<dbReference type="OrthoDB" id="1149028at2"/>
<feature type="signal peptide" evidence="3">
    <location>
        <begin position="1"/>
        <end position="18"/>
    </location>
</feature>
<dbReference type="Pfam" id="PF13432">
    <property type="entry name" value="TPR_16"/>
    <property type="match status" value="1"/>
</dbReference>
<dbReference type="Proteomes" id="UP000236738">
    <property type="component" value="Unassembled WGS sequence"/>
</dbReference>
<accession>A0A1H5SJM7</accession>
<keyword evidence="1" id="KW-0677">Repeat</keyword>
<keyword evidence="2" id="KW-0802">TPR repeat</keyword>
<dbReference type="RefSeq" id="WP_103912231.1">
    <property type="nucleotide sequence ID" value="NZ_FNUS01000001.1"/>
</dbReference>
<dbReference type="SUPFAM" id="SSF48452">
    <property type="entry name" value="TPR-like"/>
    <property type="match status" value="1"/>
</dbReference>
<name>A0A1H5SJM7_9FLAO</name>
<dbReference type="AlphaFoldDB" id="A0A1H5SJM7"/>
<dbReference type="PANTHER" id="PTHR44943">
    <property type="entry name" value="CELLULOSE SYNTHASE OPERON PROTEIN C"/>
    <property type="match status" value="1"/>
</dbReference>
<protein>
    <submittedName>
        <fullName evidence="4">Tetratricopeptide repeat-containing protein</fullName>
    </submittedName>
</protein>
<evidence type="ECO:0000256" key="3">
    <source>
        <dbReference type="SAM" id="SignalP"/>
    </source>
</evidence>
<keyword evidence="5" id="KW-1185">Reference proteome</keyword>
<proteinExistence type="predicted"/>
<dbReference type="Gene3D" id="1.25.40.10">
    <property type="entry name" value="Tetratricopeptide repeat domain"/>
    <property type="match status" value="2"/>
</dbReference>
<reference evidence="5" key="1">
    <citation type="submission" date="2016-10" db="EMBL/GenBank/DDBJ databases">
        <authorList>
            <person name="Varghese N."/>
            <person name="Submissions S."/>
        </authorList>
    </citation>
    <scope>NUCLEOTIDE SEQUENCE [LARGE SCALE GENOMIC DNA]</scope>
    <source>
        <strain evidence="5">DSM 21580</strain>
    </source>
</reference>
<sequence>MRKIILSLALVSITFATAQKKEIGSAYKAIESGDNATAVAQLSAAESMMGDKTYLLDPEVLEQYYYTKGLTLLNAGKTQEGAAFLAKINDLGKMKIYTGKNADRDRVYYVGEEAYKKSGLTNLKPETYVPTTSAKLGQKINPILQKTNQEAVDAYNSKKYAEAGDKFKETYYLLKAAGTDDKSILMNAAISYSTAGKLDESVDIYNDLIDSGYTGVETTYTAKNKKTGEVDKLDKTTWDLYKKMGASGDYTDFKTETSKSVEKDLYTINSKNLYNAKRYDEAIKVADKGLAKFPGDSDLMNVKGLSFYGSGKSAEFIDILKKQVAANPNDADSWFNLGVMESKNPATVKEAEDAFNKALQIKPNYVAALQNLTQMKIGDDDDKVRADYEAARKAGKTEEANKILENRRNRLLTALPYAEKWYAIAPDDLSVVSLLKNLYMMNKNDAKAAEMKAKEAALKAKQGK</sequence>
<evidence type="ECO:0000256" key="2">
    <source>
        <dbReference type="ARBA" id="ARBA00022803"/>
    </source>
</evidence>